<feature type="signal peptide" evidence="3">
    <location>
        <begin position="1"/>
        <end position="22"/>
    </location>
</feature>
<keyword evidence="2" id="KW-1015">Disulfide bond</keyword>
<dbReference type="SUPFAM" id="SSF49899">
    <property type="entry name" value="Concanavalin A-like lectins/glucanases"/>
    <property type="match status" value="1"/>
</dbReference>
<keyword evidence="1 3" id="KW-0732">Signal</keyword>
<reference evidence="5 6" key="1">
    <citation type="submission" date="2019-03" db="EMBL/GenBank/DDBJ databases">
        <title>Diversity of the mouse oral microbiome.</title>
        <authorList>
            <person name="Joseph S."/>
            <person name="Aduse-Opoku J."/>
            <person name="Curtis M."/>
            <person name="Wade W."/>
            <person name="Hashim A."/>
        </authorList>
    </citation>
    <scope>NUCLEOTIDE SEQUENCE [LARGE SCALE GENOMIC DNA]</scope>
    <source>
        <strain evidence="5 6">P11</strain>
    </source>
</reference>
<dbReference type="GO" id="GO:0004553">
    <property type="term" value="F:hydrolase activity, hydrolyzing O-glycosyl compounds"/>
    <property type="evidence" value="ECO:0007669"/>
    <property type="project" value="UniProtKB-ARBA"/>
</dbReference>
<dbReference type="Pfam" id="PF13385">
    <property type="entry name" value="Laminin_G_3"/>
    <property type="match status" value="1"/>
</dbReference>
<gene>
    <name evidence="5" type="ORF">E4T88_16660</name>
</gene>
<dbReference type="Gene3D" id="2.60.120.200">
    <property type="match status" value="1"/>
</dbReference>
<feature type="chain" id="PRO_5021254660" evidence="3">
    <location>
        <begin position="23"/>
        <end position="364"/>
    </location>
</feature>
<dbReference type="PROSITE" id="PS51257">
    <property type="entry name" value="PROKAR_LIPOPROTEIN"/>
    <property type="match status" value="1"/>
</dbReference>
<dbReference type="Pfam" id="PF16342">
    <property type="entry name" value="DUF4972"/>
    <property type="match status" value="1"/>
</dbReference>
<evidence type="ECO:0000259" key="4">
    <source>
        <dbReference type="SMART" id="SM00560"/>
    </source>
</evidence>
<dbReference type="AlphaFoldDB" id="A0A4Y9IHV8"/>
<dbReference type="Proteomes" id="UP000298285">
    <property type="component" value="Unassembled WGS sequence"/>
</dbReference>
<accession>A0A4Y9IHV8</accession>
<dbReference type="OrthoDB" id="639407at2"/>
<dbReference type="RefSeq" id="WP_135107428.1">
    <property type="nucleotide sequence ID" value="NZ_JADGKW010000008.1"/>
</dbReference>
<dbReference type="SMART" id="SM00560">
    <property type="entry name" value="LamGL"/>
    <property type="match status" value="1"/>
</dbReference>
<evidence type="ECO:0000256" key="2">
    <source>
        <dbReference type="ARBA" id="ARBA00023157"/>
    </source>
</evidence>
<comment type="caution">
    <text evidence="5">The sequence shown here is derived from an EMBL/GenBank/DDBJ whole genome shotgun (WGS) entry which is preliminary data.</text>
</comment>
<evidence type="ECO:0000313" key="5">
    <source>
        <dbReference type="EMBL" id="TFU86917.1"/>
    </source>
</evidence>
<sequence length="364" mass="40883">MKHIFNFLTLLAFSLLVFSACSDDNDNSAVDVSKFVTQMEGVRDEMVQLRDNVQYGDKKDMYPQESKYILDDAVIQIEKTIRYFKNGTETDPTQNKTDEAIAAANKAIADFKATQRTEDLPPEFKDAELYVNGKNGGYIDFGYSSDYSNFGESGKQAFTVELWFKLKYTEGFGSIVSCFNEDGETQTRKGWVINNFDNSRVRMTIGLENWGLMEPGVNFGTTGEWAHFAAVIDENGINGESAVIKVYLNGELKDQATAQVGKNYLSNYLETSMVAFGQPAGVGGMTDAWRLSGYIKDFHIWKSAKTEEEVRKIMDKEIIVTGSESDLVCGWKFTSTVENNEDIKDLTGKYSAKLVGEYQWITVD</sequence>
<feature type="domain" description="LamG-like jellyroll fold" evidence="4">
    <location>
        <begin position="156"/>
        <end position="308"/>
    </location>
</feature>
<organism evidence="5 6">
    <name type="scientific">Dysgonomonas mossii</name>
    <dbReference type="NCBI Taxonomy" id="163665"/>
    <lineage>
        <taxon>Bacteria</taxon>
        <taxon>Pseudomonadati</taxon>
        <taxon>Bacteroidota</taxon>
        <taxon>Bacteroidia</taxon>
        <taxon>Bacteroidales</taxon>
        <taxon>Dysgonomonadaceae</taxon>
        <taxon>Dysgonomonas</taxon>
    </lineage>
</organism>
<dbReference type="InterPro" id="IPR006558">
    <property type="entry name" value="LamG-like"/>
</dbReference>
<proteinExistence type="predicted"/>
<dbReference type="InterPro" id="IPR032510">
    <property type="entry name" value="DUF4972"/>
</dbReference>
<evidence type="ECO:0000256" key="3">
    <source>
        <dbReference type="SAM" id="SignalP"/>
    </source>
</evidence>
<dbReference type="EMBL" id="SPPK01000008">
    <property type="protein sequence ID" value="TFU86917.1"/>
    <property type="molecule type" value="Genomic_DNA"/>
</dbReference>
<dbReference type="GO" id="GO:0005975">
    <property type="term" value="P:carbohydrate metabolic process"/>
    <property type="evidence" value="ECO:0007669"/>
    <property type="project" value="UniProtKB-ARBA"/>
</dbReference>
<name>A0A4Y9IHV8_9BACT</name>
<evidence type="ECO:0000313" key="6">
    <source>
        <dbReference type="Proteomes" id="UP000298285"/>
    </source>
</evidence>
<protein>
    <submittedName>
        <fullName evidence="5">DUF4972 domain-containing protein</fullName>
    </submittedName>
</protein>
<evidence type="ECO:0000256" key="1">
    <source>
        <dbReference type="ARBA" id="ARBA00022729"/>
    </source>
</evidence>
<dbReference type="InterPro" id="IPR013320">
    <property type="entry name" value="ConA-like_dom_sf"/>
</dbReference>